<evidence type="ECO:0000256" key="1">
    <source>
        <dbReference type="SAM" id="MobiDB-lite"/>
    </source>
</evidence>
<evidence type="ECO:0000313" key="4">
    <source>
        <dbReference type="Proteomes" id="UP000612055"/>
    </source>
</evidence>
<dbReference type="Proteomes" id="UP000612055">
    <property type="component" value="Unassembled WGS sequence"/>
</dbReference>
<organism evidence="3 4">
    <name type="scientific">Edaphochlamys debaryana</name>
    <dbReference type="NCBI Taxonomy" id="47281"/>
    <lineage>
        <taxon>Eukaryota</taxon>
        <taxon>Viridiplantae</taxon>
        <taxon>Chlorophyta</taxon>
        <taxon>core chlorophytes</taxon>
        <taxon>Chlorophyceae</taxon>
        <taxon>CS clade</taxon>
        <taxon>Chlamydomonadales</taxon>
        <taxon>Chlamydomonadales incertae sedis</taxon>
        <taxon>Edaphochlamys</taxon>
    </lineage>
</organism>
<protein>
    <submittedName>
        <fullName evidence="3">Uncharacterized protein</fullName>
    </submittedName>
</protein>
<name>A0A835YG05_9CHLO</name>
<dbReference type="OrthoDB" id="546788at2759"/>
<comment type="caution">
    <text evidence="3">The sequence shown here is derived from an EMBL/GenBank/DDBJ whole genome shotgun (WGS) entry which is preliminary data.</text>
</comment>
<evidence type="ECO:0000313" key="3">
    <source>
        <dbReference type="EMBL" id="KAG2501052.1"/>
    </source>
</evidence>
<reference evidence="3" key="1">
    <citation type="journal article" date="2020" name="bioRxiv">
        <title>Comparative genomics of Chlamydomonas.</title>
        <authorList>
            <person name="Craig R.J."/>
            <person name="Hasan A.R."/>
            <person name="Ness R.W."/>
            <person name="Keightley P.D."/>
        </authorList>
    </citation>
    <scope>NUCLEOTIDE SEQUENCE</scope>
    <source>
        <strain evidence="3">CCAP 11/70</strain>
    </source>
</reference>
<evidence type="ECO:0000256" key="2">
    <source>
        <dbReference type="SAM" id="Phobius"/>
    </source>
</evidence>
<keyword evidence="2" id="KW-0812">Transmembrane</keyword>
<dbReference type="EMBL" id="JAEHOE010000002">
    <property type="protein sequence ID" value="KAG2501052.1"/>
    <property type="molecule type" value="Genomic_DNA"/>
</dbReference>
<keyword evidence="2" id="KW-1133">Transmembrane helix</keyword>
<accession>A0A835YG05</accession>
<gene>
    <name evidence="3" type="ORF">HYH03_000871</name>
</gene>
<feature type="region of interest" description="Disordered" evidence="1">
    <location>
        <begin position="170"/>
        <end position="191"/>
    </location>
</feature>
<sequence length="360" mass="35943">MVYGGELEGGMQIFGARLGLGKAESAGLPGYDYVAETGEALAAGRAVTARGVAVGMANYLVLGSVVTTASLFASLFGLPPAEAVEGVQRGIAFALTSPTGNITTAAGLTDAMAAALLFLAGSMARRSALSGPLSHAFAQLPNAEARELLWLSQRPDSPASKHARAIAGYGASSSNNQGLEARRRERQLQEGAAGVNRSAAIASLAASLAEANGLIAAQQALLASGELTAEKLREIYTQSAKVATLASTSMATAASQMGSGALDPTAFRASYTGAALSAAVQSTQLPAPPASEPPPPAGDDGPNVGLIVGVAVGGTVALILIVVVVVIVIRKRSNTGGGGGGNDVGITRVAPAPSRAREDE</sequence>
<proteinExistence type="predicted"/>
<feature type="transmembrane region" description="Helical" evidence="2">
    <location>
        <begin position="304"/>
        <end position="329"/>
    </location>
</feature>
<keyword evidence="2" id="KW-0472">Membrane</keyword>
<dbReference type="AlphaFoldDB" id="A0A835YG05"/>
<keyword evidence="4" id="KW-1185">Reference proteome</keyword>
<feature type="region of interest" description="Disordered" evidence="1">
    <location>
        <begin position="335"/>
        <end position="360"/>
    </location>
</feature>